<organism evidence="2 3">
    <name type="scientific">Paraburkholderia humisilvae</name>
    <dbReference type="NCBI Taxonomy" id="627669"/>
    <lineage>
        <taxon>Bacteria</taxon>
        <taxon>Pseudomonadati</taxon>
        <taxon>Pseudomonadota</taxon>
        <taxon>Betaproteobacteria</taxon>
        <taxon>Burkholderiales</taxon>
        <taxon>Burkholderiaceae</taxon>
        <taxon>Paraburkholderia</taxon>
    </lineage>
</organism>
<feature type="domain" description="CoA carboxyltransferase N-terminal" evidence="1">
    <location>
        <begin position="1"/>
        <end position="250"/>
    </location>
</feature>
<sequence length="311" mass="33870">MSTISSSMSVGASWLESTARERLTGLLDPDSFNEFVGPWEREASPHLARFNLPASFDDGIVVGSASLNGQPIWIAAQEGRFMGGTFSEVAGAKLVGLLRVARAFAQQGKPRAVLLLLDSGGVRLQEANAGELAVSEVIRALLQARSTGLRVIALIGGTAGAFGGGGIVTACCSDIVVSEHARIGVTGPEVIEINKGVEEFDSKDRALVWRITGARTRVLTGGADRYVKDDMEAFRRVAIELLTHPASLDLELLKGEQRRLKNRLDDFRDCEDALDILRKRGWNHPERMFEIDDEQFLCELKKIGEESHVAR</sequence>
<dbReference type="InterPro" id="IPR029045">
    <property type="entry name" value="ClpP/crotonase-like_dom_sf"/>
</dbReference>
<dbReference type="NCBIfam" id="TIGR03133">
    <property type="entry name" value="malonate_beta"/>
    <property type="match status" value="1"/>
</dbReference>
<dbReference type="EMBL" id="CADIKH010000070">
    <property type="protein sequence ID" value="CAB3773183.1"/>
    <property type="molecule type" value="Genomic_DNA"/>
</dbReference>
<name>A0A6J5F4A9_9BURK</name>
<keyword evidence="3" id="KW-1185">Reference proteome</keyword>
<evidence type="ECO:0000259" key="1">
    <source>
        <dbReference type="PROSITE" id="PS50980"/>
    </source>
</evidence>
<dbReference type="PANTHER" id="PTHR43842:SF2">
    <property type="entry name" value="PROPIONYL-COA CARBOXYLASE BETA CHAIN, MITOCHONDRIAL"/>
    <property type="match status" value="1"/>
</dbReference>
<dbReference type="SUPFAM" id="SSF52096">
    <property type="entry name" value="ClpP/crotonase"/>
    <property type="match status" value="1"/>
</dbReference>
<reference evidence="2 3" key="1">
    <citation type="submission" date="2020-04" db="EMBL/GenBank/DDBJ databases">
        <authorList>
            <person name="De Canck E."/>
        </authorList>
    </citation>
    <scope>NUCLEOTIDE SEQUENCE [LARGE SCALE GENOMIC DNA]</scope>
    <source>
        <strain evidence="2 3">LMG 29542</strain>
    </source>
</reference>
<proteinExistence type="predicted"/>
<dbReference type="InterPro" id="IPR011762">
    <property type="entry name" value="COA_CT_N"/>
</dbReference>
<dbReference type="InterPro" id="IPR034733">
    <property type="entry name" value="AcCoA_carboxyl_beta"/>
</dbReference>
<dbReference type="Proteomes" id="UP000494363">
    <property type="component" value="Unassembled WGS sequence"/>
</dbReference>
<dbReference type="GO" id="GO:0004658">
    <property type="term" value="F:propionyl-CoA carboxylase activity"/>
    <property type="evidence" value="ECO:0007669"/>
    <property type="project" value="TreeGrafter"/>
</dbReference>
<dbReference type="InterPro" id="IPR051047">
    <property type="entry name" value="AccD/PCCB"/>
</dbReference>
<keyword evidence="2" id="KW-0808">Transferase</keyword>
<dbReference type="GO" id="GO:0005975">
    <property type="term" value="P:carbohydrate metabolic process"/>
    <property type="evidence" value="ECO:0007669"/>
    <property type="project" value="InterPro"/>
</dbReference>
<dbReference type="PANTHER" id="PTHR43842">
    <property type="entry name" value="PROPIONYL-COA CARBOXYLASE BETA CHAIN"/>
    <property type="match status" value="1"/>
</dbReference>
<evidence type="ECO:0000313" key="2">
    <source>
        <dbReference type="EMBL" id="CAB3773183.1"/>
    </source>
</evidence>
<accession>A0A6J5F4A9</accession>
<dbReference type="GO" id="GO:0016831">
    <property type="term" value="F:carboxy-lyase activity"/>
    <property type="evidence" value="ECO:0007669"/>
    <property type="project" value="InterPro"/>
</dbReference>
<gene>
    <name evidence="2" type="primary">madC</name>
    <name evidence="2" type="ORF">LMG29542_07134</name>
</gene>
<dbReference type="AlphaFoldDB" id="A0A6J5F4A9"/>
<dbReference type="InterPro" id="IPR017556">
    <property type="entry name" value="Malonate_beta"/>
</dbReference>
<dbReference type="PROSITE" id="PS50980">
    <property type="entry name" value="COA_CT_NTER"/>
    <property type="match status" value="1"/>
</dbReference>
<dbReference type="RefSeq" id="WP_175232476.1">
    <property type="nucleotide sequence ID" value="NZ_CADIKH010000070.1"/>
</dbReference>
<dbReference type="NCBIfam" id="NF005530">
    <property type="entry name" value="PRK07189.1"/>
    <property type="match status" value="1"/>
</dbReference>
<protein>
    <submittedName>
        <fullName evidence="2">Malonyl-S-ACP:biotin-protein carboxyltransferase MADC</fullName>
        <ecNumber evidence="2">2.1.3.10</ecNumber>
    </submittedName>
</protein>
<dbReference type="GO" id="GO:0009317">
    <property type="term" value="C:acetyl-CoA carboxylase complex"/>
    <property type="evidence" value="ECO:0007669"/>
    <property type="project" value="TreeGrafter"/>
</dbReference>
<dbReference type="Gene3D" id="3.90.226.10">
    <property type="entry name" value="2-enoyl-CoA Hydratase, Chain A, domain 1"/>
    <property type="match status" value="1"/>
</dbReference>
<dbReference type="GO" id="GO:0016740">
    <property type="term" value="F:transferase activity"/>
    <property type="evidence" value="ECO:0007669"/>
    <property type="project" value="UniProtKB-KW"/>
</dbReference>
<evidence type="ECO:0000313" key="3">
    <source>
        <dbReference type="Proteomes" id="UP000494363"/>
    </source>
</evidence>
<dbReference type="Pfam" id="PF01039">
    <property type="entry name" value="Carboxyl_trans"/>
    <property type="match status" value="1"/>
</dbReference>
<dbReference type="EC" id="2.1.3.10" evidence="2"/>